<gene>
    <name evidence="1" type="ORF">J2W83_000615</name>
</gene>
<evidence type="ECO:0000313" key="2">
    <source>
        <dbReference type="Proteomes" id="UP001259587"/>
    </source>
</evidence>
<accession>A0ACC6JXU5</accession>
<keyword evidence="2" id="KW-1185">Reference proteome</keyword>
<sequence>MSEPVLQPPRFPQGQGQGNHQPDLWCTYAAVRSLAWIERLDSADVPQLQGYIQSRRNRDGGYAWSKGMPSDAWATFYCSETLKDLGLAIDRREATAEWLHTLFDGDAYAMCPGQTADAWATHYALRTLLEVCQGQVQHAEALYSWLEGLQCANGGLSWSADFAQRDVADSRACFYGVMAARALQRAGLRAPAWDRARLIAWLQAQQTAEGGFRFSESADSPCLWATYRATASLAELGAQPLHRMRCVSWIEGLRGPAGGFVRWHGYDCEDVWAVFCAVGSLKALAEPVEYLAGQVAAFIATLSLPQGGYTYRELGGAADVLSTASSILGEALTGTDRAAAVRWIEGCQMPNEAGIMYMPGRGAEVRCTAWGLAAGAFAEQPRARQAIGRWLASLQNPDGGFGFWEGRGSDMVSTASAVAILQRLDDDAGVDLDSLQRFIARCRRDEGGQVVHAGYPRGQSSLRAGLQALSCLAYLGHQVKHEAATLLAAHKVRQGGFANQGQRIPDLLSTYQAVALSLALELPVDTAHLRFFLDKVATEQGYAWSPLYLEGQDAMSACLGRLLLAWVNGSRQQLPNLHLS</sequence>
<evidence type="ECO:0000313" key="1">
    <source>
        <dbReference type="EMBL" id="MDR6711025.1"/>
    </source>
</evidence>
<dbReference type="Proteomes" id="UP001259587">
    <property type="component" value="Unassembled WGS sequence"/>
</dbReference>
<reference evidence="1" key="1">
    <citation type="submission" date="2023-07" db="EMBL/GenBank/DDBJ databases">
        <title>Sorghum-associated microbial communities from plants grown in Nebraska, USA.</title>
        <authorList>
            <person name="Schachtman D."/>
        </authorList>
    </citation>
    <scope>NUCLEOTIDE SEQUENCE</scope>
    <source>
        <strain evidence="1">BE56</strain>
    </source>
</reference>
<protein>
    <submittedName>
        <fullName evidence="1">Prenyltransferase beta subunit</fullName>
    </submittedName>
</protein>
<name>A0ACC6JXU5_9PSED</name>
<dbReference type="EMBL" id="JAVDTH010000002">
    <property type="protein sequence ID" value="MDR6711025.1"/>
    <property type="molecule type" value="Genomic_DNA"/>
</dbReference>
<comment type="caution">
    <text evidence="1">The sequence shown here is derived from an EMBL/GenBank/DDBJ whole genome shotgun (WGS) entry which is preliminary data.</text>
</comment>
<organism evidence="1 2">
    <name type="scientific">Pseudomonas hunanensis</name>
    <dbReference type="NCBI Taxonomy" id="1247546"/>
    <lineage>
        <taxon>Bacteria</taxon>
        <taxon>Pseudomonadati</taxon>
        <taxon>Pseudomonadota</taxon>
        <taxon>Gammaproteobacteria</taxon>
        <taxon>Pseudomonadales</taxon>
        <taxon>Pseudomonadaceae</taxon>
        <taxon>Pseudomonas</taxon>
    </lineage>
</organism>
<proteinExistence type="predicted"/>